<dbReference type="STRING" id="1324350.AOY20_11240"/>
<accession>A0A0N9VFG6</accession>
<protein>
    <submittedName>
        <fullName evidence="3">Multidrug transporter</fullName>
    </submittedName>
</protein>
<feature type="transmembrane region" description="Helical" evidence="1">
    <location>
        <begin position="278"/>
        <end position="295"/>
    </location>
</feature>
<feature type="domain" description="EamA" evidence="2">
    <location>
        <begin position="157"/>
        <end position="294"/>
    </location>
</feature>
<keyword evidence="1" id="KW-1133">Transmembrane helix</keyword>
<feature type="transmembrane region" description="Helical" evidence="1">
    <location>
        <begin position="109"/>
        <end position="141"/>
    </location>
</feature>
<proteinExistence type="predicted"/>
<evidence type="ECO:0000259" key="2">
    <source>
        <dbReference type="Pfam" id="PF00892"/>
    </source>
</evidence>
<reference evidence="3 4" key="1">
    <citation type="journal article" date="2015" name="Int. J. Syst. Evol. Microbiol.">
        <title>Acinetobacter equi sp. nov. isolated from horse faeces.</title>
        <authorList>
            <person name="Poppel M.T."/>
            <person name="Skiebe E."/>
            <person name="Laue M."/>
            <person name="Bergmann H."/>
            <person name="Ebersberger I."/>
            <person name="Garn T."/>
            <person name="Fruth A."/>
            <person name="Baumgardt S."/>
            <person name="Busse H.J."/>
            <person name="Wilharm G."/>
        </authorList>
    </citation>
    <scope>NUCLEOTIDE SEQUENCE [LARGE SCALE GENOMIC DNA]</scope>
    <source>
        <strain evidence="3 4">114</strain>
    </source>
</reference>
<dbReference type="KEGG" id="aei:AOY20_11240"/>
<dbReference type="EMBL" id="CP012808">
    <property type="protein sequence ID" value="ALH96060.1"/>
    <property type="molecule type" value="Genomic_DNA"/>
</dbReference>
<sequence length="296" mass="33455">MMFSWVLFTLMAAFTQAWRNAFQKQLSSTVDSFGVTLSRFIFAFPLALIYLWWLYTAKPISEIVFFTSTYWIYIVLAACAQIFATMLMIRLFHQKNYAIGVGLAKSEAILAAILGVTFFGEYLSPIAWCGVMLGAFAIYLLSKGGIQNSKFSWNTFIIGILSGLFFAITLLFVREATLQLDNLPTIYRAAWVLVCVIGLQSILLLLYLMSFKRNTIVKMCERKGLVLAISFTSCLASLGWFTAMSMQTAAIVTTLGQIEMIFSLFISAFFFKEKLVRTDHWGLFWIVIAAIIVIWA</sequence>
<dbReference type="InterPro" id="IPR037185">
    <property type="entry name" value="EmrE-like"/>
</dbReference>
<feature type="transmembrane region" description="Helical" evidence="1">
    <location>
        <begin position="249"/>
        <end position="271"/>
    </location>
</feature>
<feature type="domain" description="EamA" evidence="2">
    <location>
        <begin position="4"/>
        <end position="142"/>
    </location>
</feature>
<organism evidence="3 4">
    <name type="scientific">Acinetobacter equi</name>
    <dbReference type="NCBI Taxonomy" id="1324350"/>
    <lineage>
        <taxon>Bacteria</taxon>
        <taxon>Pseudomonadati</taxon>
        <taxon>Pseudomonadota</taxon>
        <taxon>Gammaproteobacteria</taxon>
        <taxon>Moraxellales</taxon>
        <taxon>Moraxellaceae</taxon>
        <taxon>Acinetobacter</taxon>
    </lineage>
</organism>
<dbReference type="SUPFAM" id="SSF103481">
    <property type="entry name" value="Multidrug resistance efflux transporter EmrE"/>
    <property type="match status" value="2"/>
</dbReference>
<evidence type="ECO:0000313" key="3">
    <source>
        <dbReference type="EMBL" id="ALH96060.1"/>
    </source>
</evidence>
<feature type="transmembrane region" description="Helical" evidence="1">
    <location>
        <begin position="224"/>
        <end position="243"/>
    </location>
</feature>
<feature type="transmembrane region" description="Helical" evidence="1">
    <location>
        <begin position="185"/>
        <end position="208"/>
    </location>
</feature>
<dbReference type="GO" id="GO:0016020">
    <property type="term" value="C:membrane"/>
    <property type="evidence" value="ECO:0007669"/>
    <property type="project" value="InterPro"/>
</dbReference>
<feature type="transmembrane region" description="Helical" evidence="1">
    <location>
        <begin position="35"/>
        <end position="56"/>
    </location>
</feature>
<dbReference type="RefSeq" id="WP_054581946.1">
    <property type="nucleotide sequence ID" value="NZ_CP012808.1"/>
</dbReference>
<feature type="transmembrane region" description="Helical" evidence="1">
    <location>
        <begin position="63"/>
        <end position="89"/>
    </location>
</feature>
<dbReference type="AlphaFoldDB" id="A0A0N9VFG6"/>
<evidence type="ECO:0000313" key="4">
    <source>
        <dbReference type="Proteomes" id="UP000064939"/>
    </source>
</evidence>
<feature type="transmembrane region" description="Helical" evidence="1">
    <location>
        <begin position="153"/>
        <end position="173"/>
    </location>
</feature>
<keyword evidence="1" id="KW-0472">Membrane</keyword>
<name>A0A0N9VFG6_9GAMM</name>
<evidence type="ECO:0000256" key="1">
    <source>
        <dbReference type="SAM" id="Phobius"/>
    </source>
</evidence>
<dbReference type="Pfam" id="PF00892">
    <property type="entry name" value="EamA"/>
    <property type="match status" value="2"/>
</dbReference>
<keyword evidence="1" id="KW-0812">Transmembrane</keyword>
<gene>
    <name evidence="3" type="ORF">AOY20_11240</name>
</gene>
<keyword evidence="4" id="KW-1185">Reference proteome</keyword>
<dbReference type="InterPro" id="IPR000620">
    <property type="entry name" value="EamA_dom"/>
</dbReference>
<dbReference type="Proteomes" id="UP000064939">
    <property type="component" value="Chromosome"/>
</dbReference>
<dbReference type="OrthoDB" id="6707471at2"/>